<dbReference type="InterPro" id="IPR015917">
    <property type="entry name" value="Pept_C14A"/>
</dbReference>
<feature type="domain" description="Caspase family p20" evidence="4">
    <location>
        <begin position="54"/>
        <end position="183"/>
    </location>
</feature>
<feature type="domain" description="Caspase family p10" evidence="3">
    <location>
        <begin position="199"/>
        <end position="281"/>
    </location>
</feature>
<name>A0A509EMU9_9HYPH</name>
<comment type="similarity">
    <text evidence="1">Belongs to the peptidase C14A family.</text>
</comment>
<reference evidence="5 6" key="1">
    <citation type="submission" date="2019-06" db="EMBL/GenBank/DDBJ databases">
        <authorList>
            <person name="Rodrigo-Torres L."/>
            <person name="Arahal R. D."/>
            <person name="Lucena T."/>
        </authorList>
    </citation>
    <scope>NUCLEOTIDE SEQUENCE [LARGE SCALE GENOMIC DNA]</scope>
    <source>
        <strain evidence="5 6">SB0023/3</strain>
    </source>
</reference>
<dbReference type="Proteomes" id="UP000410984">
    <property type="component" value="Unassembled WGS sequence"/>
</dbReference>
<evidence type="ECO:0000259" key="3">
    <source>
        <dbReference type="PROSITE" id="PS50207"/>
    </source>
</evidence>
<dbReference type="Pfam" id="PF00656">
    <property type="entry name" value="Peptidase_C14"/>
    <property type="match status" value="1"/>
</dbReference>
<dbReference type="SUPFAM" id="SSF81901">
    <property type="entry name" value="HCP-like"/>
    <property type="match status" value="1"/>
</dbReference>
<dbReference type="InterPro" id="IPR011990">
    <property type="entry name" value="TPR-like_helical_dom_sf"/>
</dbReference>
<sequence>MRSPPPSVRSTTASRVRSASDPARRRPGLARAARGLIVAGILALVPVAGAGAAETRVALVIGNADYKAFKPLKNPTNDAADIATALKVMGFKVLKGNDLTRAEMLDLIKRFQAEAKSADAAIFYYAGHGFQVDQKNYLVPVDAAITKAEEVSGQTVDLQQLTTGLENGRSSRLIFLDACRNNPLRGQPGEVGGKAIQDGLARLGSAAGFLFAYATQPDNVAFDGGGRNSPFAQAFLSHLPARGQDINTMMIEVRKDVIAATGGYQVPWENSSLTTQFYFAPGQPAPVSPETQLWQLAATSRDQSLLRVYVGRYPEGAHAAEAQRILKVASADPAAASASVARSTSDVDTISDDRLWDLAQRSRIRALVEFYIDRRPDGRHVSAARELLQSLPSAEDADLKPEVICDRSATHPRDATANMPGVPLAVLAENGAAAIAACRAAWAANPEMPHYAALLARALAATKQTDEAVTLYRLAAERGDLRAMVSLGLLLETGDGVRRDPKAAHDLYARAAERGSLDGAINLAVVLMEGTTTARDPNRAIALLKQASAAGSAIATYNLGVLAERGVHKGGGALHYFVRATELGDPRGFLSAAILLDEGRTVSKNPADAAEMLLRGAASDTGEVIEQVVRRASTWSQDTLRALQGKLQRAGYYSGPLDGRGGPKLRQPLEQWRRTGALYLQ</sequence>
<gene>
    <name evidence="5" type="ORF">MET9862_05641</name>
</gene>
<protein>
    <recommendedName>
        <fullName evidence="7">Secretory immunoglobulin A-binding protein EsiB</fullName>
    </recommendedName>
</protein>
<dbReference type="SMART" id="SM00671">
    <property type="entry name" value="SEL1"/>
    <property type="match status" value="5"/>
</dbReference>
<dbReference type="InterPro" id="IPR006597">
    <property type="entry name" value="Sel1-like"/>
</dbReference>
<evidence type="ECO:0000256" key="1">
    <source>
        <dbReference type="ARBA" id="ARBA00010134"/>
    </source>
</evidence>
<dbReference type="InterPro" id="IPR011600">
    <property type="entry name" value="Pept_C14_caspase"/>
</dbReference>
<keyword evidence="6" id="KW-1185">Reference proteome</keyword>
<proteinExistence type="inferred from homology"/>
<dbReference type="SMART" id="SM00115">
    <property type="entry name" value="CASc"/>
    <property type="match status" value="1"/>
</dbReference>
<evidence type="ECO:0008006" key="7">
    <source>
        <dbReference type="Google" id="ProtNLM"/>
    </source>
</evidence>
<dbReference type="Gene3D" id="3.40.50.1460">
    <property type="match status" value="1"/>
</dbReference>
<dbReference type="InterPro" id="IPR001309">
    <property type="entry name" value="Pept_C14_p20"/>
</dbReference>
<dbReference type="PROSITE" id="PS50208">
    <property type="entry name" value="CASPASE_P20"/>
    <property type="match status" value="1"/>
</dbReference>
<dbReference type="PANTHER" id="PTHR22576">
    <property type="entry name" value="MUCOSA ASSOCIATED LYMPHOID TISSUE LYMPHOMA TRANSLOCATION PROTEIN 1/PARACASPASE"/>
    <property type="match status" value="1"/>
</dbReference>
<dbReference type="EMBL" id="CABFPH010000190">
    <property type="protein sequence ID" value="VUD75004.1"/>
    <property type="molecule type" value="Genomic_DNA"/>
</dbReference>
<evidence type="ECO:0000313" key="6">
    <source>
        <dbReference type="Proteomes" id="UP000410984"/>
    </source>
</evidence>
<dbReference type="Gene3D" id="1.25.40.10">
    <property type="entry name" value="Tetratricopeptide repeat domain"/>
    <property type="match status" value="1"/>
</dbReference>
<feature type="compositionally biased region" description="Low complexity" evidence="2">
    <location>
        <begin position="8"/>
        <end position="20"/>
    </location>
</feature>
<dbReference type="GO" id="GO:0006508">
    <property type="term" value="P:proteolysis"/>
    <property type="evidence" value="ECO:0007669"/>
    <property type="project" value="InterPro"/>
</dbReference>
<dbReference type="Pfam" id="PF08238">
    <property type="entry name" value="Sel1"/>
    <property type="match status" value="3"/>
</dbReference>
<dbReference type="SUPFAM" id="SSF52129">
    <property type="entry name" value="Caspase-like"/>
    <property type="match status" value="1"/>
</dbReference>
<evidence type="ECO:0000259" key="4">
    <source>
        <dbReference type="PROSITE" id="PS50208"/>
    </source>
</evidence>
<accession>A0A509EMU9</accession>
<dbReference type="InterPro" id="IPR029030">
    <property type="entry name" value="Caspase-like_dom_sf"/>
</dbReference>
<dbReference type="PROSITE" id="PS50207">
    <property type="entry name" value="CASPASE_P10"/>
    <property type="match status" value="1"/>
</dbReference>
<evidence type="ECO:0000313" key="5">
    <source>
        <dbReference type="EMBL" id="VUD75004.1"/>
    </source>
</evidence>
<dbReference type="PANTHER" id="PTHR22576:SF37">
    <property type="entry name" value="MUCOSA-ASSOCIATED LYMPHOID TISSUE LYMPHOMA TRANSLOCATION PROTEIN 1"/>
    <property type="match status" value="1"/>
</dbReference>
<feature type="region of interest" description="Disordered" evidence="2">
    <location>
        <begin position="1"/>
        <end position="27"/>
    </location>
</feature>
<dbReference type="InterPro" id="IPR002138">
    <property type="entry name" value="Pept_C14_p10"/>
</dbReference>
<dbReference type="GO" id="GO:0004197">
    <property type="term" value="F:cysteine-type endopeptidase activity"/>
    <property type="evidence" value="ECO:0007669"/>
    <property type="project" value="InterPro"/>
</dbReference>
<dbReference type="InterPro" id="IPR052039">
    <property type="entry name" value="Caspase-related_regulators"/>
</dbReference>
<evidence type="ECO:0000256" key="2">
    <source>
        <dbReference type="SAM" id="MobiDB-lite"/>
    </source>
</evidence>
<organism evidence="5 6">
    <name type="scientific">Methylobacterium symbioticum</name>
    <dbReference type="NCBI Taxonomy" id="2584084"/>
    <lineage>
        <taxon>Bacteria</taxon>
        <taxon>Pseudomonadati</taxon>
        <taxon>Pseudomonadota</taxon>
        <taxon>Alphaproteobacteria</taxon>
        <taxon>Hyphomicrobiales</taxon>
        <taxon>Methylobacteriaceae</taxon>
        <taxon>Methylobacterium</taxon>
    </lineage>
</organism>
<dbReference type="PRINTS" id="PR00376">
    <property type="entry name" value="IL1BCENZYME"/>
</dbReference>
<dbReference type="AlphaFoldDB" id="A0A509EMU9"/>